<evidence type="ECO:0000313" key="3">
    <source>
        <dbReference type="Proteomes" id="UP001302949"/>
    </source>
</evidence>
<feature type="signal peptide" evidence="1">
    <location>
        <begin position="1"/>
        <end position="23"/>
    </location>
</feature>
<name>A0ABU5QA35_9BACT</name>
<gene>
    <name evidence="2" type="ORF">VB248_11145</name>
</gene>
<evidence type="ECO:0000256" key="1">
    <source>
        <dbReference type="SAM" id="SignalP"/>
    </source>
</evidence>
<comment type="caution">
    <text evidence="2">The sequence shown here is derived from an EMBL/GenBank/DDBJ whole genome shotgun (WGS) entry which is preliminary data.</text>
</comment>
<feature type="chain" id="PRO_5046984193" description="Outer membrane protein beta-barrel domain-containing protein" evidence="1">
    <location>
        <begin position="24"/>
        <end position="234"/>
    </location>
</feature>
<dbReference type="Proteomes" id="UP001302949">
    <property type="component" value="Unassembled WGS sequence"/>
</dbReference>
<sequence>MKNQIFRIAFIALLMGFVVEVNAQSANPEPIFGTVVVKKINTDSTHKKSSFNLLRPAYFRLGLMGGSTISLDNNQGERAGGLLGLRAEYGLTNRFSVLGQFQNNFRGMNGAFPDGQASLGVNWMPFKSRRLQPFVGLAVGVGRNNMGFGRNGFRGDKDRFHGGGSPTFDNDSLRRSRSVNGFGLARVGVNYVIARRIIGTLEGSYQLPFNGSSNTNGGVSVAMGLSYQFGRIKK</sequence>
<organism evidence="2 3">
    <name type="scientific">Arcicella rigui</name>
    <dbReference type="NCBI Taxonomy" id="797020"/>
    <lineage>
        <taxon>Bacteria</taxon>
        <taxon>Pseudomonadati</taxon>
        <taxon>Bacteroidota</taxon>
        <taxon>Cytophagia</taxon>
        <taxon>Cytophagales</taxon>
        <taxon>Flectobacillaceae</taxon>
        <taxon>Arcicella</taxon>
    </lineage>
</organism>
<accession>A0ABU5QA35</accession>
<dbReference type="RefSeq" id="WP_323296856.1">
    <property type="nucleotide sequence ID" value="NZ_JAYFUM010000011.1"/>
</dbReference>
<reference evidence="2 3" key="1">
    <citation type="submission" date="2023-12" db="EMBL/GenBank/DDBJ databases">
        <title>Novel species of the genus Arcicella isolated from rivers.</title>
        <authorList>
            <person name="Lu H."/>
        </authorList>
    </citation>
    <scope>NUCLEOTIDE SEQUENCE [LARGE SCALE GENOMIC DNA]</scope>
    <source>
        <strain evidence="2 3">KCTC 23307</strain>
    </source>
</reference>
<proteinExistence type="predicted"/>
<keyword evidence="1" id="KW-0732">Signal</keyword>
<keyword evidence="3" id="KW-1185">Reference proteome</keyword>
<evidence type="ECO:0000313" key="2">
    <source>
        <dbReference type="EMBL" id="MEA5139698.1"/>
    </source>
</evidence>
<dbReference type="EMBL" id="JAYFUM010000011">
    <property type="protein sequence ID" value="MEA5139698.1"/>
    <property type="molecule type" value="Genomic_DNA"/>
</dbReference>
<protein>
    <recommendedName>
        <fullName evidence="4">Outer membrane protein beta-barrel domain-containing protein</fullName>
    </recommendedName>
</protein>
<evidence type="ECO:0008006" key="4">
    <source>
        <dbReference type="Google" id="ProtNLM"/>
    </source>
</evidence>
<dbReference type="Gene3D" id="2.40.160.20">
    <property type="match status" value="1"/>
</dbReference>